<reference evidence="2" key="1">
    <citation type="submission" date="2016-10" db="EMBL/GenBank/DDBJ databases">
        <authorList>
            <person name="Varghese N."/>
            <person name="Submissions S."/>
        </authorList>
    </citation>
    <scope>NUCLEOTIDE SEQUENCE [LARGE SCALE GENOMIC DNA]</scope>
    <source>
        <strain evidence="2">ANC 5109</strain>
    </source>
</reference>
<name>A0A1H3LNL1_9GAMM</name>
<gene>
    <name evidence="1" type="ORF">SAMN05421643_11920</name>
</gene>
<dbReference type="RefSeq" id="WP_342028103.1">
    <property type="nucleotide sequence ID" value="NZ_FNPK01000019.1"/>
</dbReference>
<dbReference type="PROSITE" id="PS51257">
    <property type="entry name" value="PROKAR_LIPOPROTEIN"/>
    <property type="match status" value="1"/>
</dbReference>
<dbReference type="InterPro" id="IPR054658">
    <property type="entry name" value="Extrcyto_LP"/>
</dbReference>
<keyword evidence="2" id="KW-1185">Reference proteome</keyword>
<dbReference type="STRING" id="595670.SAMN05421643_11920"/>
<evidence type="ECO:0008006" key="3">
    <source>
        <dbReference type="Google" id="ProtNLM"/>
    </source>
</evidence>
<dbReference type="AlphaFoldDB" id="A0A1H3LNL1"/>
<protein>
    <recommendedName>
        <fullName evidence="3">Lipoprotein</fullName>
    </recommendedName>
</protein>
<organism evidence="1 2">
    <name type="scientific">Acinetobacter kyonggiensis</name>
    <dbReference type="NCBI Taxonomy" id="595670"/>
    <lineage>
        <taxon>Bacteria</taxon>
        <taxon>Pseudomonadati</taxon>
        <taxon>Pseudomonadota</taxon>
        <taxon>Gammaproteobacteria</taxon>
        <taxon>Moraxellales</taxon>
        <taxon>Moraxellaceae</taxon>
        <taxon>Acinetobacter</taxon>
    </lineage>
</organism>
<proteinExistence type="predicted"/>
<accession>A0A1H3LNL1</accession>
<evidence type="ECO:0000313" key="2">
    <source>
        <dbReference type="Proteomes" id="UP000199035"/>
    </source>
</evidence>
<evidence type="ECO:0000313" key="1">
    <source>
        <dbReference type="EMBL" id="SDY65916.1"/>
    </source>
</evidence>
<dbReference type="NCBIfam" id="NF045616">
    <property type="entry name" value="Acin_mostly_LP"/>
    <property type="match status" value="1"/>
</dbReference>
<dbReference type="Proteomes" id="UP000199035">
    <property type="component" value="Unassembled WGS sequence"/>
</dbReference>
<sequence length="133" mass="15243">MIMNKITYSFLAVILIGCNQQSRDLNTKIIDDNLCIFTNESENYGKDSFLVEIGKIDFSKEYQSEYDISYKDVNFPVDEKNCVYIPLNKIEENVAYTISLSTINKLFSSQICILKEKNLNIIKKVEPGKSTCS</sequence>
<dbReference type="EMBL" id="FNPK01000019">
    <property type="protein sequence ID" value="SDY65916.1"/>
    <property type="molecule type" value="Genomic_DNA"/>
</dbReference>